<evidence type="ECO:0000313" key="1">
    <source>
        <dbReference type="EMBL" id="PZV76080.1"/>
    </source>
</evidence>
<dbReference type="AlphaFoldDB" id="A0A326RJY2"/>
<comment type="caution">
    <text evidence="1">The sequence shown here is derived from an EMBL/GenBank/DDBJ whole genome shotgun (WGS) entry which is preliminary data.</text>
</comment>
<accession>A0A326RJY2</accession>
<dbReference type="EMBL" id="QKTX01000027">
    <property type="protein sequence ID" value="PZV76080.1"/>
    <property type="molecule type" value="Genomic_DNA"/>
</dbReference>
<reference evidence="1 2" key="1">
    <citation type="submission" date="2018-06" db="EMBL/GenBank/DDBJ databases">
        <title>Genomic Encyclopedia of Archaeal and Bacterial Type Strains, Phase II (KMG-II): from individual species to whole genera.</title>
        <authorList>
            <person name="Goeker M."/>
        </authorList>
    </citation>
    <scope>NUCLEOTIDE SEQUENCE [LARGE SCALE GENOMIC DNA]</scope>
    <source>
        <strain evidence="1 2">T4</strain>
    </source>
</reference>
<proteinExistence type="predicted"/>
<gene>
    <name evidence="1" type="ORF">CLV31_12729</name>
</gene>
<organism evidence="1 2">
    <name type="scientific">Algoriphagus aquaeductus</name>
    <dbReference type="NCBI Taxonomy" id="475299"/>
    <lineage>
        <taxon>Bacteria</taxon>
        <taxon>Pseudomonadati</taxon>
        <taxon>Bacteroidota</taxon>
        <taxon>Cytophagia</taxon>
        <taxon>Cytophagales</taxon>
        <taxon>Cyclobacteriaceae</taxon>
        <taxon>Algoriphagus</taxon>
    </lineage>
</organism>
<name>A0A326RJY2_9BACT</name>
<dbReference type="Proteomes" id="UP000248917">
    <property type="component" value="Unassembled WGS sequence"/>
</dbReference>
<protein>
    <submittedName>
        <fullName evidence="1">Uncharacterized protein</fullName>
    </submittedName>
</protein>
<sequence length="108" mass="12724">MFDIKCSRFTIFTVECQILNNEHLSWEVFLKINLGILSDFVANPKKNLPEGRLGLVFFRHGTQQVVPKWRAYPKGGIRIFVVMDGMIYPKYLQEILWRVVCMHDIMHP</sequence>
<evidence type="ECO:0000313" key="2">
    <source>
        <dbReference type="Proteomes" id="UP000248917"/>
    </source>
</evidence>
<keyword evidence="2" id="KW-1185">Reference proteome</keyword>